<keyword evidence="3" id="KW-1185">Reference proteome</keyword>
<accession>A0A812USN2</accession>
<dbReference type="EMBL" id="CAJNJA010027598">
    <property type="protein sequence ID" value="CAE7580088.1"/>
    <property type="molecule type" value="Genomic_DNA"/>
</dbReference>
<evidence type="ECO:0000313" key="2">
    <source>
        <dbReference type="EMBL" id="CAE7580088.1"/>
    </source>
</evidence>
<evidence type="ECO:0000313" key="3">
    <source>
        <dbReference type="Proteomes" id="UP000601435"/>
    </source>
</evidence>
<dbReference type="InterPro" id="IPR032710">
    <property type="entry name" value="NTF2-like_dom_sf"/>
</dbReference>
<dbReference type="SUPFAM" id="SSF54427">
    <property type="entry name" value="NTF2-like"/>
    <property type="match status" value="1"/>
</dbReference>
<feature type="signal peptide" evidence="1">
    <location>
        <begin position="1"/>
        <end position="25"/>
    </location>
</feature>
<dbReference type="Proteomes" id="UP000601435">
    <property type="component" value="Unassembled WGS sequence"/>
</dbReference>
<gene>
    <name evidence="2" type="primary">TMCO4</name>
    <name evidence="2" type="ORF">SNEC2469_LOCUS16873</name>
</gene>
<protein>
    <submittedName>
        <fullName evidence="2">TMCO4 protein</fullName>
    </submittedName>
</protein>
<keyword evidence="1" id="KW-0732">Signal</keyword>
<dbReference type="AlphaFoldDB" id="A0A812USN2"/>
<dbReference type="OrthoDB" id="425391at2759"/>
<sequence length="343" mass="36100">MARHEAVVPAMRFVSIFMLIWLGEGARIVANAADHSACVAADAALAFVKASPVVVGAEQKEEWLAMFAEDGLIQDPFGAIHQQGRQQQSAFWDTFISGINISFAPHYDIVTCSAVVRIVNISAITPNGCPTDMRTFIVYDLISLPKAGDASGAMLPSASSLQLAGLTALWSLQERSAQLFKHACALKATAQMSMRMLKFLGFSGARRYVKGFFGIGKEGQSAAAAALADLAGASGAQVFSKRFSEAGTLTFHHRDSDKTFVAPAAIAAGLEAWGCKLLAPPTLTVPTARRVSAEVSFSCNSSVENVPGLAVIDFAADALSLVAVAFYVGIPMPVGPATEPAIM</sequence>
<dbReference type="Gene3D" id="3.10.450.50">
    <property type="match status" value="1"/>
</dbReference>
<reference evidence="2" key="1">
    <citation type="submission" date="2021-02" db="EMBL/GenBank/DDBJ databases">
        <authorList>
            <person name="Dougan E. K."/>
            <person name="Rhodes N."/>
            <person name="Thang M."/>
            <person name="Chan C."/>
        </authorList>
    </citation>
    <scope>NUCLEOTIDE SEQUENCE</scope>
</reference>
<comment type="caution">
    <text evidence="2">The sequence shown here is derived from an EMBL/GenBank/DDBJ whole genome shotgun (WGS) entry which is preliminary data.</text>
</comment>
<name>A0A812USN2_9DINO</name>
<evidence type="ECO:0000256" key="1">
    <source>
        <dbReference type="SAM" id="SignalP"/>
    </source>
</evidence>
<proteinExistence type="predicted"/>
<organism evidence="2 3">
    <name type="scientific">Symbiodinium necroappetens</name>
    <dbReference type="NCBI Taxonomy" id="1628268"/>
    <lineage>
        <taxon>Eukaryota</taxon>
        <taxon>Sar</taxon>
        <taxon>Alveolata</taxon>
        <taxon>Dinophyceae</taxon>
        <taxon>Suessiales</taxon>
        <taxon>Symbiodiniaceae</taxon>
        <taxon>Symbiodinium</taxon>
    </lineage>
</organism>
<feature type="chain" id="PRO_5032495037" evidence="1">
    <location>
        <begin position="26"/>
        <end position="343"/>
    </location>
</feature>